<dbReference type="RefSeq" id="YP_010112590.1">
    <property type="nucleotide sequence ID" value="NC_055893.1"/>
</dbReference>
<dbReference type="KEGG" id="vg:65131068"/>
<accession>A0A7M1RS35</accession>
<dbReference type="Proteomes" id="UP000593850">
    <property type="component" value="Segment"/>
</dbReference>
<organism evidence="1 2">
    <name type="scientific">uncultured phage cr4_1</name>
    <dbReference type="NCBI Taxonomy" id="2772084"/>
    <lineage>
        <taxon>Viruses</taxon>
        <taxon>Duplodnaviria</taxon>
        <taxon>Heunggongvirae</taxon>
        <taxon>Uroviricota</taxon>
        <taxon>Caudoviricetes</taxon>
        <taxon>Crassvirales</taxon>
        <taxon>Suoliviridae</taxon>
        <taxon>Loutivirinae</taxon>
        <taxon>Buorbuivirus</taxon>
        <taxon>Buorbuivirus hominis</taxon>
    </lineage>
</organism>
<reference evidence="1 2" key="1">
    <citation type="submission" date="2020-07" db="EMBL/GenBank/DDBJ databases">
        <title>Taxonomic proposal: Crassvirales, a new order of highly abundant and diverse bacterial viruses.</title>
        <authorList>
            <person name="Shkoporov A.N."/>
            <person name="Stockdale S.R."/>
            <person name="Guerin E."/>
            <person name="Ross R.P."/>
            <person name="Hill C."/>
        </authorList>
    </citation>
    <scope>NUCLEOTIDE SEQUENCE [LARGE SCALE GENOMIC DNA]</scope>
</reference>
<dbReference type="GeneID" id="65131068"/>
<proteinExistence type="predicted"/>
<sequence>MKIIKDFLFCSQKFTDTKETKPTCINVMAINNIRVTRNAALGGEEVVTVDMEDGSVILAEDPKTFFTEFADLLDED</sequence>
<evidence type="ECO:0000313" key="2">
    <source>
        <dbReference type="Proteomes" id="UP000593850"/>
    </source>
</evidence>
<keyword evidence="2" id="KW-1185">Reference proteome</keyword>
<evidence type="ECO:0000313" key="1">
    <source>
        <dbReference type="EMBL" id="QOR57138.1"/>
    </source>
</evidence>
<protein>
    <submittedName>
        <fullName evidence="1">Uncharacterized protein</fullName>
    </submittedName>
</protein>
<name>A0A7M1RS35_9CAUD</name>
<dbReference type="EMBL" id="MT774400">
    <property type="protein sequence ID" value="QOR57138.1"/>
    <property type="molecule type" value="Genomic_DNA"/>
</dbReference>